<dbReference type="STRING" id="1891671.SAMN06295885_2248"/>
<evidence type="ECO:0000256" key="1">
    <source>
        <dbReference type="SAM" id="MobiDB-lite"/>
    </source>
</evidence>
<feature type="domain" description="DUF2207" evidence="3">
    <location>
        <begin position="89"/>
        <end position="262"/>
    </location>
</feature>
<dbReference type="Proteomes" id="UP000193711">
    <property type="component" value="Unassembled WGS sequence"/>
</dbReference>
<evidence type="ECO:0000313" key="6">
    <source>
        <dbReference type="Proteomes" id="UP000193711"/>
    </source>
</evidence>
<dbReference type="OrthoDB" id="4973253at2"/>
<organism evidence="5 6">
    <name type="scientific">Rathayibacter oskolensis</name>
    <dbReference type="NCBI Taxonomy" id="1891671"/>
    <lineage>
        <taxon>Bacteria</taxon>
        <taxon>Bacillati</taxon>
        <taxon>Actinomycetota</taxon>
        <taxon>Actinomycetes</taxon>
        <taxon>Micrococcales</taxon>
        <taxon>Microbacteriaceae</taxon>
        <taxon>Rathayibacter</taxon>
    </lineage>
</organism>
<sequence length="637" mass="65199">MHRRLAGILSATIRRRRSAHRPRPALGGLGATLLLGALAVGTLAAAPSALADPPSGATVVEAAGGVDDFRFSDYSAEFVLGRDDDGRSTLTTVETFVAQFPAADQNRGMQRAIPLEYEGHPTDVELVSVTDADGSPRPVEQDSEDGFLLVTSAEDGFVHGSQSYTFTYTQRNVTLSADGTTSGEDEFYWDTNGTAWRQAFDAYEVRVDLDDGLAEAATGTASCYRGTAGSGDGCTLESSGGVVAVSGEGLAPGENVTVAIGFAPGTFTPRDDSYFASGWAWLQLAGILLSLGALIAAIVRRATVLKDAPGRPTVIAEYEPPAQGLFLAAALRGRSAKAPAAVLLDAAVRGLVRIEEASGPRGKPTFAVRVVEREAAPPRRVIAPPAPADQEFLDIAFGPSPRPGTVRDLAEKDKAFGKAVSSFLLALPARATEAGLRRPGTVRGSVLLIGVSVLGLMAAVVGGAGLLNGALGGAAPLVLLLLALAGGVVAVVLVSKTPLTAAGAELRDHLRGLELYIRLAEADRLAMLQSPEGADRRTVGPVEVVRVTERLLPWAVLLGLEKEWAPALAVAYERVGEDPFWYSGSSGFHAAAFAGSVSSFSSSTSTFVGSSSSSSSGGSGGGGSSGGGGGGGGGGGV</sequence>
<evidence type="ECO:0000259" key="4">
    <source>
        <dbReference type="Pfam" id="PF20990"/>
    </source>
</evidence>
<dbReference type="EMBL" id="FXBM01000002">
    <property type="protein sequence ID" value="SMH43871.1"/>
    <property type="molecule type" value="Genomic_DNA"/>
</dbReference>
<evidence type="ECO:0000313" key="5">
    <source>
        <dbReference type="EMBL" id="SMH43871.1"/>
    </source>
</evidence>
<evidence type="ECO:0000256" key="2">
    <source>
        <dbReference type="SAM" id="Phobius"/>
    </source>
</evidence>
<protein>
    <submittedName>
        <fullName evidence="5">Predicted membrane protein</fullName>
    </submittedName>
</protein>
<dbReference type="InterPro" id="IPR018702">
    <property type="entry name" value="DUF2207"/>
</dbReference>
<feature type="transmembrane region" description="Helical" evidence="2">
    <location>
        <begin position="279"/>
        <end position="299"/>
    </location>
</feature>
<evidence type="ECO:0000259" key="3">
    <source>
        <dbReference type="Pfam" id="PF09972"/>
    </source>
</evidence>
<dbReference type="InterPro" id="IPR048389">
    <property type="entry name" value="YciQ-like_C"/>
</dbReference>
<proteinExistence type="predicted"/>
<keyword evidence="2" id="KW-0812">Transmembrane</keyword>
<feature type="transmembrane region" description="Helical" evidence="2">
    <location>
        <begin position="473"/>
        <end position="494"/>
    </location>
</feature>
<dbReference type="AlphaFoldDB" id="A0A1X7P165"/>
<accession>A0A1X7P165</accession>
<keyword evidence="6" id="KW-1185">Reference proteome</keyword>
<gene>
    <name evidence="5" type="ORF">SAMN06295885_2248</name>
</gene>
<dbReference type="Pfam" id="PF20990">
    <property type="entry name" value="DUF2207_C"/>
    <property type="match status" value="1"/>
</dbReference>
<keyword evidence="2" id="KW-1133">Transmembrane helix</keyword>
<feature type="region of interest" description="Disordered" evidence="1">
    <location>
        <begin position="608"/>
        <end position="637"/>
    </location>
</feature>
<dbReference type="Pfam" id="PF09972">
    <property type="entry name" value="DUF2207"/>
    <property type="match status" value="1"/>
</dbReference>
<name>A0A1X7P165_9MICO</name>
<keyword evidence="2" id="KW-0472">Membrane</keyword>
<feature type="domain" description="Predicted membrane protein YciQ-like C-terminal" evidence="4">
    <location>
        <begin position="335"/>
        <end position="568"/>
    </location>
</feature>
<feature type="compositionally biased region" description="Gly residues" evidence="1">
    <location>
        <begin position="617"/>
        <end position="637"/>
    </location>
</feature>
<dbReference type="RefSeq" id="WP_085476685.1">
    <property type="nucleotide sequence ID" value="NZ_FXBM01000002.1"/>
</dbReference>
<reference evidence="6" key="1">
    <citation type="submission" date="2017-04" db="EMBL/GenBank/DDBJ databases">
        <authorList>
            <person name="Varghese N."/>
            <person name="Submissions S."/>
        </authorList>
    </citation>
    <scope>NUCLEOTIDE SEQUENCE [LARGE SCALE GENOMIC DNA]</scope>
    <source>
        <strain evidence="6">VKM Ac-2121</strain>
    </source>
</reference>
<feature type="transmembrane region" description="Helical" evidence="2">
    <location>
        <begin position="446"/>
        <end position="467"/>
    </location>
</feature>